<gene>
    <name evidence="3" type="ORF">SAMN06296036_110124</name>
</gene>
<keyword evidence="1" id="KW-0732">Signal</keyword>
<dbReference type="Pfam" id="PF13899">
    <property type="entry name" value="Thioredoxin_7"/>
    <property type="match status" value="1"/>
</dbReference>
<keyword evidence="4" id="KW-1185">Reference proteome</keyword>
<sequence>MKSWLVSLALLTQLGCTTTQSKSSKESTYHMEKVWYQGGMDNALKLSKAQNKPLFVYWGAVWCPPCNEIKDQVFSRSRFGELMGQFIPVYLDGDSEEAQIWADRLQAYGYPTILVLSPEGKEMLRLSGGVNLEEFELALAGAQNRSLDELVEKARSGKLDREGWQAISFISWGQLPEDQYPAKTIWAIQRDLLDSMPRGLQRERAVLIADFLGLSSRLAQEESPVEGLDDVRREAPQLLDGVFSSEQTVLATRGFINSSGVDVLSWAFSSESSAYDSWKKRWLWAAQVIRSSKRVSVDTRLWAIYPLIQFHKDEQPKKAAPEALKAQVVAAAQQADLEATSSYERHSVISGAAYLMRLVEAYDQAERLLKKELAQTDTPWYYQSSLSSLAAAQDKDQEALYWSAEARKSAQGRASRLQWITSDLLLTAKVESQDQRERLLFLAKEFYQLATDLKDGFAGRNQFRAARVGKSLQAWKNDKGFQSLFKGYQSRCQNLSGVAQDNCIKHFEELI</sequence>
<evidence type="ECO:0000313" key="4">
    <source>
        <dbReference type="Proteomes" id="UP000192907"/>
    </source>
</evidence>
<keyword evidence="3" id="KW-0413">Isomerase</keyword>
<evidence type="ECO:0000256" key="1">
    <source>
        <dbReference type="ARBA" id="ARBA00022729"/>
    </source>
</evidence>
<proteinExistence type="predicted"/>
<name>A0A1Y6BY30_9BACT</name>
<feature type="domain" description="Thioredoxin" evidence="2">
    <location>
        <begin position="20"/>
        <end position="144"/>
    </location>
</feature>
<dbReference type="GO" id="GO:0016853">
    <property type="term" value="F:isomerase activity"/>
    <property type="evidence" value="ECO:0007669"/>
    <property type="project" value="UniProtKB-KW"/>
</dbReference>
<dbReference type="PROSITE" id="PS51352">
    <property type="entry name" value="THIOREDOXIN_2"/>
    <property type="match status" value="1"/>
</dbReference>
<dbReference type="EMBL" id="FWZT01000010">
    <property type="protein sequence ID" value="SMF34043.1"/>
    <property type="molecule type" value="Genomic_DNA"/>
</dbReference>
<dbReference type="STRING" id="1513793.SAMN06296036_110124"/>
<dbReference type="InterPro" id="IPR051099">
    <property type="entry name" value="AGR/TXD"/>
</dbReference>
<dbReference type="Proteomes" id="UP000192907">
    <property type="component" value="Unassembled WGS sequence"/>
</dbReference>
<dbReference type="InterPro" id="IPR036249">
    <property type="entry name" value="Thioredoxin-like_sf"/>
</dbReference>
<evidence type="ECO:0000259" key="2">
    <source>
        <dbReference type="PROSITE" id="PS51352"/>
    </source>
</evidence>
<protein>
    <submittedName>
        <fullName evidence="3">Protein disulfide-isomerase</fullName>
    </submittedName>
</protein>
<dbReference type="InterPro" id="IPR013766">
    <property type="entry name" value="Thioredoxin_domain"/>
</dbReference>
<dbReference type="Gene3D" id="3.40.30.10">
    <property type="entry name" value="Glutaredoxin"/>
    <property type="match status" value="1"/>
</dbReference>
<dbReference type="PANTHER" id="PTHR15337">
    <property type="entry name" value="ANTERIOR GRADIENT PROTEIN-RELATED"/>
    <property type="match status" value="1"/>
</dbReference>
<organism evidence="3 4">
    <name type="scientific">Pseudobacteriovorax antillogorgiicola</name>
    <dbReference type="NCBI Taxonomy" id="1513793"/>
    <lineage>
        <taxon>Bacteria</taxon>
        <taxon>Pseudomonadati</taxon>
        <taxon>Bdellovibrionota</taxon>
        <taxon>Oligoflexia</taxon>
        <taxon>Oligoflexales</taxon>
        <taxon>Pseudobacteriovoracaceae</taxon>
        <taxon>Pseudobacteriovorax</taxon>
    </lineage>
</organism>
<dbReference type="SUPFAM" id="SSF52833">
    <property type="entry name" value="Thioredoxin-like"/>
    <property type="match status" value="1"/>
</dbReference>
<accession>A0A1Y6BY30</accession>
<dbReference type="PANTHER" id="PTHR15337:SF11">
    <property type="entry name" value="THIOREDOXIN DOMAIN-CONTAINING PROTEIN"/>
    <property type="match status" value="1"/>
</dbReference>
<reference evidence="4" key="1">
    <citation type="submission" date="2017-04" db="EMBL/GenBank/DDBJ databases">
        <authorList>
            <person name="Varghese N."/>
            <person name="Submissions S."/>
        </authorList>
    </citation>
    <scope>NUCLEOTIDE SEQUENCE [LARGE SCALE GENOMIC DNA]</scope>
    <source>
        <strain evidence="4">RKEM611</strain>
    </source>
</reference>
<evidence type="ECO:0000313" key="3">
    <source>
        <dbReference type="EMBL" id="SMF34043.1"/>
    </source>
</evidence>
<dbReference type="AlphaFoldDB" id="A0A1Y6BY30"/>